<comment type="cofactor">
    <cofactor evidence="1">
        <name>Fe(2+)</name>
        <dbReference type="ChEBI" id="CHEBI:29033"/>
    </cofactor>
</comment>
<protein>
    <recommendedName>
        <fullName evidence="8">VOC domain-containing protein</fullName>
    </recommendedName>
</protein>
<dbReference type="EMBL" id="UINC01000684">
    <property type="protein sequence ID" value="SUZ59543.1"/>
    <property type="molecule type" value="Genomic_DNA"/>
</dbReference>
<evidence type="ECO:0000256" key="6">
    <source>
        <dbReference type="ARBA" id="ARBA00023002"/>
    </source>
</evidence>
<dbReference type="PANTHER" id="PTHR36113:SF6">
    <property type="entry name" value="FOSFOMYCIN RESISTANCE PROTEIN FOSX"/>
    <property type="match status" value="1"/>
</dbReference>
<dbReference type="InterPro" id="IPR051332">
    <property type="entry name" value="Fosfomycin_Res_Enzymes"/>
</dbReference>
<keyword evidence="5" id="KW-0223">Dioxygenase</keyword>
<evidence type="ECO:0000313" key="9">
    <source>
        <dbReference type="EMBL" id="SUZ59543.1"/>
    </source>
</evidence>
<dbReference type="PROSITE" id="PS00082">
    <property type="entry name" value="EXTRADIOL_DIOXYGENAS"/>
    <property type="match status" value="1"/>
</dbReference>
<dbReference type="InterPro" id="IPR004360">
    <property type="entry name" value="Glyas_Fos-R_dOase_dom"/>
</dbReference>
<dbReference type="GO" id="GO:0051213">
    <property type="term" value="F:dioxygenase activity"/>
    <property type="evidence" value="ECO:0007669"/>
    <property type="project" value="UniProtKB-KW"/>
</dbReference>
<evidence type="ECO:0000256" key="7">
    <source>
        <dbReference type="ARBA" id="ARBA00023004"/>
    </source>
</evidence>
<comment type="similarity">
    <text evidence="2">Belongs to the extradiol ring-cleavage dioxygenase family.</text>
</comment>
<dbReference type="InterPro" id="IPR000486">
    <property type="entry name" value="Xdiol_ring_cleave_dOase_1/2"/>
</dbReference>
<dbReference type="PANTHER" id="PTHR36113">
    <property type="entry name" value="LYASE, PUTATIVE-RELATED-RELATED"/>
    <property type="match status" value="1"/>
</dbReference>
<evidence type="ECO:0000256" key="3">
    <source>
        <dbReference type="ARBA" id="ARBA00022723"/>
    </source>
</evidence>
<dbReference type="PROSITE" id="PS51819">
    <property type="entry name" value="VOC"/>
    <property type="match status" value="1"/>
</dbReference>
<gene>
    <name evidence="9" type="ORF">METZ01_LOCUS12397</name>
</gene>
<dbReference type="InterPro" id="IPR029068">
    <property type="entry name" value="Glyas_Bleomycin-R_OHBP_Dase"/>
</dbReference>
<evidence type="ECO:0000256" key="2">
    <source>
        <dbReference type="ARBA" id="ARBA00008784"/>
    </source>
</evidence>
<accession>A0A381P1J3</accession>
<dbReference type="Pfam" id="PF00903">
    <property type="entry name" value="Glyoxalase"/>
    <property type="match status" value="1"/>
</dbReference>
<name>A0A381P1J3_9ZZZZ</name>
<dbReference type="Gene3D" id="3.10.180.10">
    <property type="entry name" value="2,3-Dihydroxybiphenyl 1,2-Dioxygenase, domain 1"/>
    <property type="match status" value="1"/>
</dbReference>
<feature type="domain" description="VOC" evidence="8">
    <location>
        <begin position="1"/>
        <end position="131"/>
    </location>
</feature>
<keyword evidence="3" id="KW-0479">Metal-binding</keyword>
<evidence type="ECO:0000256" key="4">
    <source>
        <dbReference type="ARBA" id="ARBA00022797"/>
    </source>
</evidence>
<keyword evidence="7" id="KW-0408">Iron</keyword>
<keyword evidence="4" id="KW-0058">Aromatic hydrocarbons catabolism</keyword>
<dbReference type="GO" id="GO:0008198">
    <property type="term" value="F:ferrous iron binding"/>
    <property type="evidence" value="ECO:0007669"/>
    <property type="project" value="InterPro"/>
</dbReference>
<dbReference type="CDD" id="cd06587">
    <property type="entry name" value="VOC"/>
    <property type="match status" value="1"/>
</dbReference>
<proteinExistence type="inferred from homology"/>
<reference evidence="9" key="1">
    <citation type="submission" date="2018-05" db="EMBL/GenBank/DDBJ databases">
        <authorList>
            <person name="Lanie J.A."/>
            <person name="Ng W.-L."/>
            <person name="Kazmierczak K.M."/>
            <person name="Andrzejewski T.M."/>
            <person name="Davidsen T.M."/>
            <person name="Wayne K.J."/>
            <person name="Tettelin H."/>
            <person name="Glass J.I."/>
            <person name="Rusch D."/>
            <person name="Podicherti R."/>
            <person name="Tsui H.-C.T."/>
            <person name="Winkler M.E."/>
        </authorList>
    </citation>
    <scope>NUCLEOTIDE SEQUENCE</scope>
</reference>
<keyword evidence="6" id="KW-0560">Oxidoreductase</keyword>
<evidence type="ECO:0000256" key="1">
    <source>
        <dbReference type="ARBA" id="ARBA00001954"/>
    </source>
</evidence>
<evidence type="ECO:0000259" key="8">
    <source>
        <dbReference type="PROSITE" id="PS51819"/>
    </source>
</evidence>
<evidence type="ECO:0000256" key="5">
    <source>
        <dbReference type="ARBA" id="ARBA00022964"/>
    </source>
</evidence>
<dbReference type="SUPFAM" id="SSF54593">
    <property type="entry name" value="Glyoxalase/Bleomycin resistance protein/Dihydroxybiphenyl dioxygenase"/>
    <property type="match status" value="1"/>
</dbReference>
<organism evidence="9">
    <name type="scientific">marine metagenome</name>
    <dbReference type="NCBI Taxonomy" id="408172"/>
    <lineage>
        <taxon>unclassified sequences</taxon>
        <taxon>metagenomes</taxon>
        <taxon>ecological metagenomes</taxon>
    </lineage>
</organism>
<dbReference type="InterPro" id="IPR037523">
    <property type="entry name" value="VOC_core"/>
</dbReference>
<dbReference type="AlphaFoldDB" id="A0A381P1J3"/>
<sequence length="134" mass="15796">MHHYAWKCASVNETKKFYSGILNLPHVHTIKKDYVPSTGEYAPYEHIFFKMDEGSHIAFFDMGDGKGTTTDCDNWIVHFAFRVDTKEDVDKWYEKLKDYNVDVIGPTNHDDWIYSIYFFDPNGLRLEITTELKE</sequence>